<evidence type="ECO:0000256" key="3">
    <source>
        <dbReference type="ARBA" id="ARBA00023242"/>
    </source>
</evidence>
<evidence type="ECO:0000313" key="8">
    <source>
        <dbReference type="Proteomes" id="UP000053800"/>
    </source>
</evidence>
<reference evidence="7 8" key="1">
    <citation type="submission" date="2015-01" db="EMBL/GenBank/DDBJ databases">
        <title>The Genome Sequence of Cryptococcus gattii CA1873.</title>
        <authorList>
            <consortium name="The Broad Institute Genomics Platform"/>
            <person name="Cuomo C."/>
            <person name="Litvintseva A."/>
            <person name="Chen Y."/>
            <person name="Heitman J."/>
            <person name="Sun S."/>
            <person name="Springer D."/>
            <person name="Dromer F."/>
            <person name="Young S."/>
            <person name="Zeng Q."/>
            <person name="Gargeya S."/>
            <person name="Abouelleil A."/>
            <person name="Alvarado L."/>
            <person name="Chapman S.B."/>
            <person name="Gainer-Dewar J."/>
            <person name="Goldberg J."/>
            <person name="Griggs A."/>
            <person name="Gujja S."/>
            <person name="Hansen M."/>
            <person name="Howarth C."/>
            <person name="Imamovic A."/>
            <person name="Larimer J."/>
            <person name="Murphy C."/>
            <person name="Naylor J."/>
            <person name="Pearson M."/>
            <person name="Priest M."/>
            <person name="Roberts A."/>
            <person name="Saif S."/>
            <person name="Shea T."/>
            <person name="Sykes S."/>
            <person name="Wortman J."/>
            <person name="Nusbaum C."/>
            <person name="Birren B."/>
        </authorList>
    </citation>
    <scope>NUCLEOTIDE SEQUENCE [LARGE SCALE GENOMIC DNA]</scope>
    <source>
        <strain evidence="7 8">CA1873</strain>
    </source>
</reference>
<evidence type="ECO:0000256" key="1">
    <source>
        <dbReference type="ARBA" id="ARBA00004123"/>
    </source>
</evidence>
<dbReference type="PANTHER" id="PTHR12585:SF51">
    <property type="entry name" value="MEIOTIC RECOMBINATION PROTEIN REC8"/>
    <property type="match status" value="1"/>
</dbReference>
<dbReference type="EMBL" id="KN848901">
    <property type="protein sequence ID" value="KIR59271.1"/>
    <property type="molecule type" value="Genomic_DNA"/>
</dbReference>
<dbReference type="SUPFAM" id="SSF46785">
    <property type="entry name" value="Winged helix' DNA-binding domain"/>
    <property type="match status" value="1"/>
</dbReference>
<dbReference type="Proteomes" id="UP000053800">
    <property type="component" value="Unassembled WGS sequence"/>
</dbReference>
<feature type="compositionally biased region" description="Polar residues" evidence="4">
    <location>
        <begin position="160"/>
        <end position="170"/>
    </location>
</feature>
<feature type="region of interest" description="Disordered" evidence="4">
    <location>
        <begin position="160"/>
        <end position="224"/>
    </location>
</feature>
<protein>
    <recommendedName>
        <fullName evidence="9">Rad21/Rec8-like protein N-terminal domain-containing protein</fullName>
    </recommendedName>
</protein>
<sequence>MFFSDDLLTSKKGSFGIVWLMATLGPRNKKITRKQLAAVDLARTCDLIAQPPEPMALRLSGALLVGVARVYNQSFDMFYSDVNAFHSNLRRSIATDFSAAKGGTATGMALELAGEGRSRPEQITLGGVEFDWEADWTKIVGYIDWNNPLGATRKRRASSVISSFQATPMSGRQRDDDERHGEDDSEDEGYESEVGRQAKRKKFSASPATTTLHRTPLHPHAPSNSLYIGPDLNFNEEVDLGLNLDFEAPAGANDSFSGPSGRDFDIPLAQPDDYDIGLDFEGFGEARPDEDADMGPPVIYDDEPGAQYAPYQAQNQERSLNRQSSIEIVEQGLESRKKREKKLKTVTFDRALEMDEEEERHARKSYAERMEKEKRDAELKQVEKEIAKKVGRMVDGAGDLQFFNLEMDDWFSHLTHVPKFKWEQDLARSKNGKKNALGTDPMDIDVQEPGDNRPDFYDNLPPLAEPDDYVYDVFGNIELGQHDDYGPIQYDEYDLPVRDRNVGRGSEALDLEYARRESVQSGNLPWEAGMTGDYTPGFPDMADTSFTPGSLKLSIMTPQEVRLRVHSRSGSLGGRFNQRRRIRSSSLMSDRPDDDPLMLAPGNDSDLDVLPDELDLENIVSSETQEARLADLPEAFRPEMLATLEKQCRDFFTYVEKRMVSLERQEIEFNELVPEQTSKHIAAVAFYDCLTLATKKILSVDQPEPWEDINIRFAVKNP</sequence>
<feature type="domain" description="Rad21/Rec8-like protein N-terminal" evidence="6">
    <location>
        <begin position="1"/>
        <end position="94"/>
    </location>
</feature>
<comment type="subcellular location">
    <subcellularLocation>
        <location evidence="1">Nucleus</location>
    </subcellularLocation>
</comment>
<feature type="domain" description="Rad21/Rec8-like protein C-terminal eukaryotic" evidence="5">
    <location>
        <begin position="666"/>
        <end position="712"/>
    </location>
</feature>
<evidence type="ECO:0000259" key="6">
    <source>
        <dbReference type="Pfam" id="PF04825"/>
    </source>
</evidence>
<evidence type="ECO:0000259" key="5">
    <source>
        <dbReference type="Pfam" id="PF04824"/>
    </source>
</evidence>
<feature type="compositionally biased region" description="Basic and acidic residues" evidence="4">
    <location>
        <begin position="172"/>
        <end position="182"/>
    </location>
</feature>
<dbReference type="InterPro" id="IPR006909">
    <property type="entry name" value="Rad21/Rec8_C_eu"/>
</dbReference>
<proteinExistence type="inferred from homology"/>
<evidence type="ECO:0000256" key="4">
    <source>
        <dbReference type="SAM" id="MobiDB-lite"/>
    </source>
</evidence>
<dbReference type="InterPro" id="IPR023093">
    <property type="entry name" value="ScpA-like_C"/>
</dbReference>
<dbReference type="PANTHER" id="PTHR12585">
    <property type="entry name" value="SCC1 / RAD21 FAMILY MEMBER"/>
    <property type="match status" value="1"/>
</dbReference>
<evidence type="ECO:0000256" key="2">
    <source>
        <dbReference type="ARBA" id="ARBA00009870"/>
    </source>
</evidence>
<feature type="compositionally biased region" description="Low complexity" evidence="4">
    <location>
        <begin position="207"/>
        <end position="222"/>
    </location>
</feature>
<name>A0ABR5B6R5_CRYGA</name>
<dbReference type="Pfam" id="PF04824">
    <property type="entry name" value="Rad21_Rec8"/>
    <property type="match status" value="1"/>
</dbReference>
<keyword evidence="3" id="KW-0539">Nucleus</keyword>
<dbReference type="Pfam" id="PF04825">
    <property type="entry name" value="Rad21_Rec8_N"/>
    <property type="match status" value="1"/>
</dbReference>
<dbReference type="InterPro" id="IPR006910">
    <property type="entry name" value="Rad21_Rec8_N"/>
</dbReference>
<dbReference type="InterPro" id="IPR039781">
    <property type="entry name" value="Rad21/Rec8-like"/>
</dbReference>
<organism evidence="7 8">
    <name type="scientific">Cryptococcus bacillisporus CA1873</name>
    <dbReference type="NCBI Taxonomy" id="1296111"/>
    <lineage>
        <taxon>Eukaryota</taxon>
        <taxon>Fungi</taxon>
        <taxon>Dikarya</taxon>
        <taxon>Basidiomycota</taxon>
        <taxon>Agaricomycotina</taxon>
        <taxon>Tremellomycetes</taxon>
        <taxon>Tremellales</taxon>
        <taxon>Cryptococcaceae</taxon>
        <taxon>Cryptococcus</taxon>
        <taxon>Cryptococcus gattii species complex</taxon>
    </lineage>
</organism>
<dbReference type="Gene3D" id="1.10.10.580">
    <property type="entry name" value="Structural maintenance of chromosome 1. Chain E"/>
    <property type="match status" value="1"/>
</dbReference>
<evidence type="ECO:0008006" key="9">
    <source>
        <dbReference type="Google" id="ProtNLM"/>
    </source>
</evidence>
<evidence type="ECO:0000313" key="7">
    <source>
        <dbReference type="EMBL" id="KIR59271.1"/>
    </source>
</evidence>
<comment type="similarity">
    <text evidence="2">Belongs to the rad21 family.</text>
</comment>
<dbReference type="CDD" id="cd21790">
    <property type="entry name" value="Rad21_Rec8_M_ScRec8p-like"/>
    <property type="match status" value="1"/>
</dbReference>
<accession>A0ABR5B6R5</accession>
<dbReference type="InterPro" id="IPR036390">
    <property type="entry name" value="WH_DNA-bd_sf"/>
</dbReference>
<keyword evidence="8" id="KW-1185">Reference proteome</keyword>
<gene>
    <name evidence="7" type="ORF">I314_04786</name>
</gene>